<dbReference type="PROSITE" id="PS50088">
    <property type="entry name" value="ANK_REPEAT"/>
    <property type="match status" value="1"/>
</dbReference>
<evidence type="ECO:0000313" key="4">
    <source>
        <dbReference type="EMBL" id="MBH9578315.1"/>
    </source>
</evidence>
<evidence type="ECO:0000256" key="1">
    <source>
        <dbReference type="ARBA" id="ARBA00022737"/>
    </source>
</evidence>
<dbReference type="PROSITE" id="PS50297">
    <property type="entry name" value="ANK_REP_REGION"/>
    <property type="match status" value="1"/>
</dbReference>
<keyword evidence="1" id="KW-0677">Repeat</keyword>
<protein>
    <submittedName>
        <fullName evidence="4">Ankyrin repeat domain-containing protein</fullName>
    </submittedName>
</protein>
<dbReference type="RefSeq" id="WP_198112085.1">
    <property type="nucleotide sequence ID" value="NZ_JAEDAK010000011.1"/>
</dbReference>
<proteinExistence type="predicted"/>
<keyword evidence="2 3" id="KW-0040">ANK repeat</keyword>
<evidence type="ECO:0000256" key="2">
    <source>
        <dbReference type="ARBA" id="ARBA00023043"/>
    </source>
</evidence>
<dbReference type="GO" id="GO:0085020">
    <property type="term" value="P:protein K6-linked ubiquitination"/>
    <property type="evidence" value="ECO:0007669"/>
    <property type="project" value="TreeGrafter"/>
</dbReference>
<dbReference type="SUPFAM" id="SSF48403">
    <property type="entry name" value="Ankyrin repeat"/>
    <property type="match status" value="1"/>
</dbReference>
<gene>
    <name evidence="4" type="ORF">I7X39_15600</name>
</gene>
<evidence type="ECO:0000313" key="5">
    <source>
        <dbReference type="Proteomes" id="UP000613266"/>
    </source>
</evidence>
<feature type="repeat" description="ANK" evidence="3">
    <location>
        <begin position="146"/>
        <end position="178"/>
    </location>
</feature>
<dbReference type="AlphaFoldDB" id="A0A931NJ64"/>
<dbReference type="GO" id="GO:0004842">
    <property type="term" value="F:ubiquitin-protein transferase activity"/>
    <property type="evidence" value="ECO:0007669"/>
    <property type="project" value="TreeGrafter"/>
</dbReference>
<dbReference type="EMBL" id="JAEDAK010000011">
    <property type="protein sequence ID" value="MBH9578315.1"/>
    <property type="molecule type" value="Genomic_DNA"/>
</dbReference>
<dbReference type="Proteomes" id="UP000613266">
    <property type="component" value="Unassembled WGS sequence"/>
</dbReference>
<accession>A0A931NJ64</accession>
<organism evidence="4 5">
    <name type="scientific">Inhella proteolytica</name>
    <dbReference type="NCBI Taxonomy" id="2795029"/>
    <lineage>
        <taxon>Bacteria</taxon>
        <taxon>Pseudomonadati</taxon>
        <taxon>Pseudomonadota</taxon>
        <taxon>Betaproteobacteria</taxon>
        <taxon>Burkholderiales</taxon>
        <taxon>Sphaerotilaceae</taxon>
        <taxon>Inhella</taxon>
    </lineage>
</organism>
<sequence>MNPQQNSSTTALLAAIRSGSLQDLEAALAQGADPTEPQVLLQALRGDADRRQALPLPVLQALIGAGMRIDRVNIGGRDPHWVSPLEEALSEPFRAALFLPLLAAGAPLNVTGMLQALVRQPFSEYGRHAEQALAQGLSVDSRHFEFSDTALHIAAWRGDLAWLDFLLARGASLELVNRNLETPLGSAVRADSVPAARRLLAAGANPNSRLDHSTLLDWSSDHRAMHRLLAQAGAQSERPAKRLGKLDKLWDACHEAEGPEQQVEAFGAFLRAADVEPAWIDLAGALTRACDCQDARWGMLELTEALLPTRTTAIDCDPDGLSADFYRDLVQELAGLGGPAVDKLQCKTGQPGYVLSFEALGQAQRWPLNPAHEGFDCGFWVEADALLKAHDKNLRYWRMEFDSVELVCCVPRKVAKLWEADPIR</sequence>
<name>A0A931NJ64_9BURK</name>
<dbReference type="SMART" id="SM00248">
    <property type="entry name" value="ANK"/>
    <property type="match status" value="3"/>
</dbReference>
<dbReference type="PANTHER" id="PTHR24171">
    <property type="entry name" value="ANKYRIN REPEAT DOMAIN-CONTAINING PROTEIN 39-RELATED"/>
    <property type="match status" value="1"/>
</dbReference>
<dbReference type="Pfam" id="PF12796">
    <property type="entry name" value="Ank_2"/>
    <property type="match status" value="1"/>
</dbReference>
<reference evidence="4" key="1">
    <citation type="submission" date="2020-12" db="EMBL/GenBank/DDBJ databases">
        <title>The genome sequence of Inhella sp. 1Y17.</title>
        <authorList>
            <person name="Liu Y."/>
        </authorList>
    </citation>
    <scope>NUCLEOTIDE SEQUENCE</scope>
    <source>
        <strain evidence="4">1Y17</strain>
    </source>
</reference>
<evidence type="ECO:0000256" key="3">
    <source>
        <dbReference type="PROSITE-ProRule" id="PRU00023"/>
    </source>
</evidence>
<keyword evidence="5" id="KW-1185">Reference proteome</keyword>
<dbReference type="PANTHER" id="PTHR24171:SF8">
    <property type="entry name" value="BRCA1-ASSOCIATED RING DOMAIN PROTEIN 1"/>
    <property type="match status" value="1"/>
</dbReference>
<dbReference type="InterPro" id="IPR036770">
    <property type="entry name" value="Ankyrin_rpt-contain_sf"/>
</dbReference>
<comment type="caution">
    <text evidence="4">The sequence shown here is derived from an EMBL/GenBank/DDBJ whole genome shotgun (WGS) entry which is preliminary data.</text>
</comment>
<dbReference type="Gene3D" id="1.25.40.20">
    <property type="entry name" value="Ankyrin repeat-containing domain"/>
    <property type="match status" value="1"/>
</dbReference>
<dbReference type="InterPro" id="IPR002110">
    <property type="entry name" value="Ankyrin_rpt"/>
</dbReference>